<protein>
    <submittedName>
        <fullName evidence="7">HTH-type transcriptional repressor KstR2</fullName>
    </submittedName>
</protein>
<evidence type="ECO:0000256" key="1">
    <source>
        <dbReference type="ARBA" id="ARBA00023015"/>
    </source>
</evidence>
<dbReference type="SUPFAM" id="SSF46689">
    <property type="entry name" value="Homeodomain-like"/>
    <property type="match status" value="1"/>
</dbReference>
<feature type="domain" description="HTH tetR-type" evidence="6">
    <location>
        <begin position="25"/>
        <end position="85"/>
    </location>
</feature>
<dbReference type="InterPro" id="IPR036271">
    <property type="entry name" value="Tet_transcr_reg_TetR-rel_C_sf"/>
</dbReference>
<dbReference type="InterPro" id="IPR001647">
    <property type="entry name" value="HTH_TetR"/>
</dbReference>
<dbReference type="GO" id="GO:0003700">
    <property type="term" value="F:DNA-binding transcription factor activity"/>
    <property type="evidence" value="ECO:0007669"/>
    <property type="project" value="TreeGrafter"/>
</dbReference>
<sequence length="203" mass="22444">MPNNRLADMKQATGTAEASAARRGGGRREEIMAVAARLFSSKGYSDASMRDIAREVGMLPGSLYYHFPSKEALFAAAHGASVAAIRERAEQAVAEVEEPWARLEAASAAHLEALLQQAAEARIVIIDFSTFPEKLRRELVRQRDAYEALFEALIDDLDLPTEQDRRLLRLGLLGSLNWVPKWYRPGGLSPAGIARAFVRQLRP</sequence>
<evidence type="ECO:0000313" key="8">
    <source>
        <dbReference type="Proteomes" id="UP000193200"/>
    </source>
</evidence>
<gene>
    <name evidence="7" type="primary">kstR2_1</name>
    <name evidence="7" type="ORF">OCH7691_01182</name>
</gene>
<keyword evidence="8" id="KW-1185">Reference proteome</keyword>
<feature type="DNA-binding region" description="H-T-H motif" evidence="4">
    <location>
        <begin position="48"/>
        <end position="67"/>
    </location>
</feature>
<dbReference type="PANTHER" id="PTHR30055">
    <property type="entry name" value="HTH-TYPE TRANSCRIPTIONAL REGULATOR RUTR"/>
    <property type="match status" value="1"/>
</dbReference>
<reference evidence="7 8" key="1">
    <citation type="submission" date="2017-03" db="EMBL/GenBank/DDBJ databases">
        <authorList>
            <person name="Afonso C.L."/>
            <person name="Miller P.J."/>
            <person name="Scott M.A."/>
            <person name="Spackman E."/>
            <person name="Goraichik I."/>
            <person name="Dimitrov K.M."/>
            <person name="Suarez D.L."/>
            <person name="Swayne D.E."/>
        </authorList>
    </citation>
    <scope>NUCLEOTIDE SEQUENCE [LARGE SCALE GENOMIC DNA]</scope>
    <source>
        <strain evidence="7 8">CECT 7691</strain>
    </source>
</reference>
<dbReference type="InterPro" id="IPR009057">
    <property type="entry name" value="Homeodomain-like_sf"/>
</dbReference>
<dbReference type="InterPro" id="IPR050109">
    <property type="entry name" value="HTH-type_TetR-like_transc_reg"/>
</dbReference>
<dbReference type="Pfam" id="PF00440">
    <property type="entry name" value="TetR_N"/>
    <property type="match status" value="1"/>
</dbReference>
<evidence type="ECO:0000256" key="3">
    <source>
        <dbReference type="ARBA" id="ARBA00023163"/>
    </source>
</evidence>
<dbReference type="SUPFAM" id="SSF48498">
    <property type="entry name" value="Tetracyclin repressor-like, C-terminal domain"/>
    <property type="match status" value="1"/>
</dbReference>
<keyword evidence="3" id="KW-0804">Transcription</keyword>
<organism evidence="7 8">
    <name type="scientific">Oceanibacterium hippocampi</name>
    <dbReference type="NCBI Taxonomy" id="745714"/>
    <lineage>
        <taxon>Bacteria</taxon>
        <taxon>Pseudomonadati</taxon>
        <taxon>Pseudomonadota</taxon>
        <taxon>Alphaproteobacteria</taxon>
        <taxon>Sneathiellales</taxon>
        <taxon>Sneathiellaceae</taxon>
        <taxon>Oceanibacterium</taxon>
    </lineage>
</organism>
<name>A0A1Y5S462_9PROT</name>
<proteinExistence type="predicted"/>
<dbReference type="GO" id="GO:0000976">
    <property type="term" value="F:transcription cis-regulatory region binding"/>
    <property type="evidence" value="ECO:0007669"/>
    <property type="project" value="TreeGrafter"/>
</dbReference>
<dbReference type="Proteomes" id="UP000193200">
    <property type="component" value="Unassembled WGS sequence"/>
</dbReference>
<evidence type="ECO:0000259" key="6">
    <source>
        <dbReference type="PROSITE" id="PS50977"/>
    </source>
</evidence>
<dbReference type="FunCoup" id="A0A1Y5S462">
    <property type="interactions" value="1"/>
</dbReference>
<keyword evidence="1" id="KW-0805">Transcription regulation</keyword>
<dbReference type="Gene3D" id="1.10.10.60">
    <property type="entry name" value="Homeodomain-like"/>
    <property type="match status" value="1"/>
</dbReference>
<feature type="compositionally biased region" description="Low complexity" evidence="5">
    <location>
        <begin position="12"/>
        <end position="22"/>
    </location>
</feature>
<evidence type="ECO:0000256" key="5">
    <source>
        <dbReference type="SAM" id="MobiDB-lite"/>
    </source>
</evidence>
<dbReference type="Gene3D" id="1.10.357.10">
    <property type="entry name" value="Tetracycline Repressor, domain 2"/>
    <property type="match status" value="1"/>
</dbReference>
<evidence type="ECO:0000313" key="7">
    <source>
        <dbReference type="EMBL" id="SLN32240.1"/>
    </source>
</evidence>
<dbReference type="AlphaFoldDB" id="A0A1Y5S462"/>
<dbReference type="PRINTS" id="PR00455">
    <property type="entry name" value="HTHTETR"/>
</dbReference>
<keyword evidence="2 4" id="KW-0238">DNA-binding</keyword>
<dbReference type="PROSITE" id="PS50977">
    <property type="entry name" value="HTH_TETR_2"/>
    <property type="match status" value="1"/>
</dbReference>
<dbReference type="RefSeq" id="WP_217807821.1">
    <property type="nucleotide sequence ID" value="NZ_FWFR01000001.1"/>
</dbReference>
<evidence type="ECO:0000256" key="4">
    <source>
        <dbReference type="PROSITE-ProRule" id="PRU00335"/>
    </source>
</evidence>
<dbReference type="EMBL" id="FWFR01000001">
    <property type="protein sequence ID" value="SLN32240.1"/>
    <property type="molecule type" value="Genomic_DNA"/>
</dbReference>
<accession>A0A1Y5S462</accession>
<dbReference type="Pfam" id="PF17932">
    <property type="entry name" value="TetR_C_24"/>
    <property type="match status" value="1"/>
</dbReference>
<feature type="region of interest" description="Disordered" evidence="5">
    <location>
        <begin position="1"/>
        <end position="24"/>
    </location>
</feature>
<dbReference type="InterPro" id="IPR041490">
    <property type="entry name" value="KstR2_TetR_C"/>
</dbReference>
<dbReference type="InParanoid" id="A0A1Y5S462"/>
<evidence type="ECO:0000256" key="2">
    <source>
        <dbReference type="ARBA" id="ARBA00023125"/>
    </source>
</evidence>
<dbReference type="PANTHER" id="PTHR30055:SF234">
    <property type="entry name" value="HTH-TYPE TRANSCRIPTIONAL REGULATOR BETI"/>
    <property type="match status" value="1"/>
</dbReference>